<accession>A0A8K0DPN0</accession>
<evidence type="ECO:0000256" key="2">
    <source>
        <dbReference type="SAM" id="MobiDB-lite"/>
    </source>
</evidence>
<feature type="region of interest" description="Disordered" evidence="2">
    <location>
        <begin position="687"/>
        <end position="708"/>
    </location>
</feature>
<dbReference type="Proteomes" id="UP000796880">
    <property type="component" value="Unassembled WGS sequence"/>
</dbReference>
<feature type="domain" description="DUF1985" evidence="3">
    <location>
        <begin position="196"/>
        <end position="332"/>
    </location>
</feature>
<dbReference type="EMBL" id="VOIH02000012">
    <property type="protein sequence ID" value="KAF3432526.1"/>
    <property type="molecule type" value="Genomic_DNA"/>
</dbReference>
<dbReference type="AlphaFoldDB" id="A0A8K0DPN0"/>
<keyword evidence="5" id="KW-1185">Reference proteome</keyword>
<evidence type="ECO:0000256" key="1">
    <source>
        <dbReference type="SAM" id="Coils"/>
    </source>
</evidence>
<feature type="compositionally biased region" description="Polar residues" evidence="2">
    <location>
        <begin position="692"/>
        <end position="708"/>
    </location>
</feature>
<comment type="caution">
    <text evidence="4">The sequence shown here is derived from an EMBL/GenBank/DDBJ whole genome shotgun (WGS) entry which is preliminary data.</text>
</comment>
<name>A0A8K0DPN0_9ROSA</name>
<dbReference type="InterPro" id="IPR015410">
    <property type="entry name" value="DUF1985"/>
</dbReference>
<feature type="coiled-coil region" evidence="1">
    <location>
        <begin position="479"/>
        <end position="524"/>
    </location>
</feature>
<organism evidence="4 5">
    <name type="scientific">Rhamnella rubrinervis</name>
    <dbReference type="NCBI Taxonomy" id="2594499"/>
    <lineage>
        <taxon>Eukaryota</taxon>
        <taxon>Viridiplantae</taxon>
        <taxon>Streptophyta</taxon>
        <taxon>Embryophyta</taxon>
        <taxon>Tracheophyta</taxon>
        <taxon>Spermatophyta</taxon>
        <taxon>Magnoliopsida</taxon>
        <taxon>eudicotyledons</taxon>
        <taxon>Gunneridae</taxon>
        <taxon>Pentapetalae</taxon>
        <taxon>rosids</taxon>
        <taxon>fabids</taxon>
        <taxon>Rosales</taxon>
        <taxon>Rhamnaceae</taxon>
        <taxon>rhamnoid group</taxon>
        <taxon>Rhamneae</taxon>
        <taxon>Rhamnella</taxon>
    </lineage>
</organism>
<evidence type="ECO:0000313" key="4">
    <source>
        <dbReference type="EMBL" id="KAF3432526.1"/>
    </source>
</evidence>
<gene>
    <name evidence="4" type="ORF">FNV43_RR27266</name>
</gene>
<protein>
    <recommendedName>
        <fullName evidence="3">DUF1985 domain-containing protein</fullName>
    </recommendedName>
</protein>
<reference evidence="4" key="1">
    <citation type="submission" date="2020-03" db="EMBL/GenBank/DDBJ databases">
        <title>A high-quality chromosome-level genome assembly of a woody plant with both climbing and erect habits, Rhamnella rubrinervis.</title>
        <authorList>
            <person name="Lu Z."/>
            <person name="Yang Y."/>
            <person name="Zhu X."/>
            <person name="Sun Y."/>
        </authorList>
    </citation>
    <scope>NUCLEOTIDE SEQUENCE</scope>
    <source>
        <strain evidence="4">BYM</strain>
        <tissue evidence="4">Leaf</tissue>
    </source>
</reference>
<sequence length="708" mass="80661">MGMALQNGRSACRFAGPFPKGLSYNSPAKWQVGPAKWQGRIPDSKQQVVRPAVWQGGPAVLQGHSQKDCLIIALQNGRSDLLNGRAGFQIANNQLLEADGGTLLLQGLLYSSTCKMVCCPAQWRGGPAMWQVVKRLIPVDKKYHAHLTSNSNITFALDVIKNKLSKGMDKLKDSFVGKFLELKTVQFCGGFIHLLLLNQVECDDTNVMEFDFHGIGARFDRKSFAMIMGLNCGKFSNEKELEHLPYDLWVKYFGDTGPMSQSDFIKAFEDLDFDESDEEVENNVKCCMFYFLEADRLGTKRMVRNRNFNIIQNNELCDRYPWGNLSYDVTISNLRSRIKEGQQITNYSVSGFPLAFQIWGFETIPAIVTLAPRGKYHGVMCPRMLGWSCPSTLQYTKLAAEVFDRNDYIVKNELHPTAMELQQTYMKGFWHRPSDRKYYGPPVFRADTSQSQPTVLPSLIETITNEGTQTASHPPSDQISDLKLQITELRSDLVAMRTELRSELQQQRNEIQNISSLVRQLVDQFAPKALVVAVWDPYTSVDDEQRAALTAFLDDQSTQFHVVEYDMMDKSSFNLILTSGGWLRDQEIDAAMYYIRKRITNNPQLFDQRYIVTDCMFWASMHGRYVKYLKKSPNKEEDELTKDADWEKEMRDSPFDMYALGMLPVGSKSWLEIDYVSICAVNNDKETPLAPRSTSEADTLHYTTPTLP</sequence>
<dbReference type="Pfam" id="PF09331">
    <property type="entry name" value="DUF1985"/>
    <property type="match status" value="1"/>
</dbReference>
<dbReference type="PANTHER" id="PTHR48449">
    <property type="entry name" value="DUF1985 DOMAIN-CONTAINING PROTEIN"/>
    <property type="match status" value="1"/>
</dbReference>
<dbReference type="PANTHER" id="PTHR48449:SF1">
    <property type="entry name" value="DUF1985 DOMAIN-CONTAINING PROTEIN"/>
    <property type="match status" value="1"/>
</dbReference>
<proteinExistence type="predicted"/>
<evidence type="ECO:0000259" key="3">
    <source>
        <dbReference type="Pfam" id="PF09331"/>
    </source>
</evidence>
<keyword evidence="1" id="KW-0175">Coiled coil</keyword>
<dbReference type="OrthoDB" id="1930729at2759"/>
<evidence type="ECO:0000313" key="5">
    <source>
        <dbReference type="Proteomes" id="UP000796880"/>
    </source>
</evidence>